<dbReference type="Pfam" id="PF00746">
    <property type="entry name" value="Gram_pos_anchor"/>
    <property type="match status" value="1"/>
</dbReference>
<protein>
    <submittedName>
        <fullName evidence="8">LPXTG cell wall anchor domain-containing protein</fullName>
    </submittedName>
</protein>
<keyword evidence="6" id="KW-1133">Transmembrane helix</keyword>
<proteinExistence type="predicted"/>
<comment type="caution">
    <text evidence="8">The sequence shown here is derived from an EMBL/GenBank/DDBJ whole genome shotgun (WGS) entry which is preliminary data.</text>
</comment>
<dbReference type="InterPro" id="IPR019931">
    <property type="entry name" value="LPXTG_anchor"/>
</dbReference>
<dbReference type="NCBIfam" id="TIGR01167">
    <property type="entry name" value="LPXTG_anchor"/>
    <property type="match status" value="1"/>
</dbReference>
<keyword evidence="6" id="KW-0472">Membrane</keyword>
<keyword evidence="6" id="KW-0812">Transmembrane</keyword>
<comment type="subcellular location">
    <subcellularLocation>
        <location evidence="1">Secreted</location>
        <location evidence="1">Cell wall</location>
        <topology evidence="1">Peptidoglycan-anchor</topology>
    </subcellularLocation>
</comment>
<keyword evidence="4" id="KW-0732">Signal</keyword>
<name>A0A841Y268_9LIST</name>
<evidence type="ECO:0000259" key="7">
    <source>
        <dbReference type="PROSITE" id="PS50847"/>
    </source>
</evidence>
<evidence type="ECO:0000256" key="2">
    <source>
        <dbReference type="ARBA" id="ARBA00022512"/>
    </source>
</evidence>
<keyword evidence="2" id="KW-0134">Cell wall</keyword>
<dbReference type="PROSITE" id="PS50847">
    <property type="entry name" value="GRAM_POS_ANCHORING"/>
    <property type="match status" value="1"/>
</dbReference>
<dbReference type="AlphaFoldDB" id="A0A841Y268"/>
<feature type="domain" description="Gram-positive cocci surface proteins LPxTG" evidence="7">
    <location>
        <begin position="23"/>
        <end position="55"/>
    </location>
</feature>
<evidence type="ECO:0000256" key="1">
    <source>
        <dbReference type="ARBA" id="ARBA00004168"/>
    </source>
</evidence>
<keyword evidence="3" id="KW-0964">Secreted</keyword>
<dbReference type="EMBL" id="JAARPL010000002">
    <property type="protein sequence ID" value="MBC1371393.1"/>
    <property type="molecule type" value="Genomic_DNA"/>
</dbReference>
<organism evidence="8 9">
    <name type="scientific">Listeria booriae</name>
    <dbReference type="NCBI Taxonomy" id="1552123"/>
    <lineage>
        <taxon>Bacteria</taxon>
        <taxon>Bacillati</taxon>
        <taxon>Bacillota</taxon>
        <taxon>Bacilli</taxon>
        <taxon>Bacillales</taxon>
        <taxon>Listeriaceae</taxon>
        <taxon>Listeria</taxon>
    </lineage>
</organism>
<accession>A0A841Y268</accession>
<keyword evidence="5" id="KW-0572">Peptidoglycan-anchor</keyword>
<evidence type="ECO:0000256" key="4">
    <source>
        <dbReference type="ARBA" id="ARBA00022729"/>
    </source>
</evidence>
<sequence length="55" mass="5787">MDVAGKPTRIVSEVTPSAPIQTLPTTGDISNDTLPLFGGLLILSTGGYFLIRRKG</sequence>
<evidence type="ECO:0000256" key="6">
    <source>
        <dbReference type="SAM" id="Phobius"/>
    </source>
</evidence>
<gene>
    <name evidence="8" type="ORF">HB847_03355</name>
</gene>
<evidence type="ECO:0000256" key="5">
    <source>
        <dbReference type="ARBA" id="ARBA00023088"/>
    </source>
</evidence>
<dbReference type="Proteomes" id="UP000591929">
    <property type="component" value="Unassembled WGS sequence"/>
</dbReference>
<evidence type="ECO:0000256" key="3">
    <source>
        <dbReference type="ARBA" id="ARBA00022525"/>
    </source>
</evidence>
<evidence type="ECO:0000313" key="8">
    <source>
        <dbReference type="EMBL" id="MBC1371393.1"/>
    </source>
</evidence>
<reference evidence="8 9" key="1">
    <citation type="submission" date="2020-03" db="EMBL/GenBank/DDBJ databases">
        <title>Soil Listeria distribution.</title>
        <authorList>
            <person name="Liao J."/>
            <person name="Wiedmann M."/>
        </authorList>
    </citation>
    <scope>NUCLEOTIDE SEQUENCE [LARGE SCALE GENOMIC DNA]</scope>
    <source>
        <strain evidence="8 9">FSL L7-1681</strain>
    </source>
</reference>
<evidence type="ECO:0000313" key="9">
    <source>
        <dbReference type="Proteomes" id="UP000591929"/>
    </source>
</evidence>
<feature type="transmembrane region" description="Helical" evidence="6">
    <location>
        <begin position="33"/>
        <end position="51"/>
    </location>
</feature>